<evidence type="ECO:0000313" key="2">
    <source>
        <dbReference type="EMBL" id="PNR35081.1"/>
    </source>
</evidence>
<evidence type="ECO:0000256" key="1">
    <source>
        <dbReference type="SAM" id="MobiDB-lite"/>
    </source>
</evidence>
<dbReference type="RefSeq" id="XP_024401971.1">
    <property type="nucleotide sequence ID" value="XM_024546203.2"/>
</dbReference>
<reference evidence="2 4" key="1">
    <citation type="journal article" date="2008" name="Science">
        <title>The Physcomitrella genome reveals evolutionary insights into the conquest of land by plants.</title>
        <authorList>
            <person name="Rensing S."/>
            <person name="Lang D."/>
            <person name="Zimmer A."/>
            <person name="Terry A."/>
            <person name="Salamov A."/>
            <person name="Shapiro H."/>
            <person name="Nishiyama T."/>
            <person name="Perroud P.-F."/>
            <person name="Lindquist E."/>
            <person name="Kamisugi Y."/>
            <person name="Tanahashi T."/>
            <person name="Sakakibara K."/>
            <person name="Fujita T."/>
            <person name="Oishi K."/>
            <person name="Shin-I T."/>
            <person name="Kuroki Y."/>
            <person name="Toyoda A."/>
            <person name="Suzuki Y."/>
            <person name="Hashimoto A."/>
            <person name="Yamaguchi K."/>
            <person name="Sugano A."/>
            <person name="Kohara Y."/>
            <person name="Fujiyama A."/>
            <person name="Anterola A."/>
            <person name="Aoki S."/>
            <person name="Ashton N."/>
            <person name="Barbazuk W.B."/>
            <person name="Barker E."/>
            <person name="Bennetzen J."/>
            <person name="Bezanilla M."/>
            <person name="Blankenship R."/>
            <person name="Cho S.H."/>
            <person name="Dutcher S."/>
            <person name="Estelle M."/>
            <person name="Fawcett J.A."/>
            <person name="Gundlach H."/>
            <person name="Hanada K."/>
            <person name="Heyl A."/>
            <person name="Hicks K.A."/>
            <person name="Hugh J."/>
            <person name="Lohr M."/>
            <person name="Mayer K."/>
            <person name="Melkozernov A."/>
            <person name="Murata T."/>
            <person name="Nelson D."/>
            <person name="Pils B."/>
            <person name="Prigge M."/>
            <person name="Reiss B."/>
            <person name="Renner T."/>
            <person name="Rombauts S."/>
            <person name="Rushton P."/>
            <person name="Sanderfoot A."/>
            <person name="Schween G."/>
            <person name="Shiu S.-H."/>
            <person name="Stueber K."/>
            <person name="Theodoulou F.L."/>
            <person name="Tu H."/>
            <person name="Van de Peer Y."/>
            <person name="Verrier P.J."/>
            <person name="Waters E."/>
            <person name="Wood A."/>
            <person name="Yang L."/>
            <person name="Cove D."/>
            <person name="Cuming A."/>
            <person name="Hasebe M."/>
            <person name="Lucas S."/>
            <person name="Mishler D.B."/>
            <person name="Reski R."/>
            <person name="Grigoriev I."/>
            <person name="Quatrano R.S."/>
            <person name="Boore J.L."/>
        </authorList>
    </citation>
    <scope>NUCLEOTIDE SEQUENCE [LARGE SCALE GENOMIC DNA]</scope>
    <source>
        <strain evidence="3 4">cv. Gransden 2004</strain>
    </source>
</reference>
<accession>A0A2K1J0N0</accession>
<dbReference type="Proteomes" id="UP000006727">
    <property type="component" value="Chromosome 18"/>
</dbReference>
<sequence length="166" mass="17985">MKMSFRRKLTSLLVLGVTGVGALSIWDDYLIFHQCSKGALDIANSDSELKTILGENIAQGPLYAATMGLDREGNSAQCSFPVTGSLDSGNLHLRAVRYEEKYKWLTPYFPGFSGGRWEVLVLEALVPTNNPPARQRLNLIQRKPKIGDGGGGGPCGTPSTIGHHEV</sequence>
<gene>
    <name evidence="3" type="primary">LOC112295065</name>
    <name evidence="2" type="ORF">PHYPA_022980</name>
</gene>
<name>A0A2K1J0N0_PHYPA</name>
<evidence type="ECO:0000313" key="3">
    <source>
        <dbReference type="EnsemblPlants" id="Pp3c18_10950V3.1"/>
    </source>
</evidence>
<reference evidence="2 4" key="2">
    <citation type="journal article" date="2018" name="Plant J.">
        <title>The Physcomitrella patens chromosome-scale assembly reveals moss genome structure and evolution.</title>
        <authorList>
            <person name="Lang D."/>
            <person name="Ullrich K.K."/>
            <person name="Murat F."/>
            <person name="Fuchs J."/>
            <person name="Jenkins J."/>
            <person name="Haas F.B."/>
            <person name="Piednoel M."/>
            <person name="Gundlach H."/>
            <person name="Van Bel M."/>
            <person name="Meyberg R."/>
            <person name="Vives C."/>
            <person name="Morata J."/>
            <person name="Symeonidi A."/>
            <person name="Hiss M."/>
            <person name="Muchero W."/>
            <person name="Kamisugi Y."/>
            <person name="Saleh O."/>
            <person name="Blanc G."/>
            <person name="Decker E.L."/>
            <person name="van Gessel N."/>
            <person name="Grimwood J."/>
            <person name="Hayes R.D."/>
            <person name="Graham S.W."/>
            <person name="Gunter L.E."/>
            <person name="McDaniel S.F."/>
            <person name="Hoernstein S.N.W."/>
            <person name="Larsson A."/>
            <person name="Li F.W."/>
            <person name="Perroud P.F."/>
            <person name="Phillips J."/>
            <person name="Ranjan P."/>
            <person name="Rokshar D.S."/>
            <person name="Rothfels C.J."/>
            <person name="Schneider L."/>
            <person name="Shu S."/>
            <person name="Stevenson D.W."/>
            <person name="Thummler F."/>
            <person name="Tillich M."/>
            <person name="Villarreal Aguilar J.C."/>
            <person name="Widiez T."/>
            <person name="Wong G.K."/>
            <person name="Wymore A."/>
            <person name="Zhang Y."/>
            <person name="Zimmer A.D."/>
            <person name="Quatrano R.S."/>
            <person name="Mayer K.F.X."/>
            <person name="Goodstein D."/>
            <person name="Casacuberta J.M."/>
            <person name="Vandepoele K."/>
            <person name="Reski R."/>
            <person name="Cuming A.C."/>
            <person name="Tuskan G.A."/>
            <person name="Maumus F."/>
            <person name="Salse J."/>
            <person name="Schmutz J."/>
            <person name="Rensing S.A."/>
        </authorList>
    </citation>
    <scope>NUCLEOTIDE SEQUENCE [LARGE SCALE GENOMIC DNA]</scope>
    <source>
        <strain evidence="3 4">cv. Gransden 2004</strain>
    </source>
</reference>
<dbReference type="PaxDb" id="3218-PP1S19_297V6.1"/>
<keyword evidence="4" id="KW-1185">Reference proteome</keyword>
<reference evidence="3" key="3">
    <citation type="submission" date="2020-12" db="UniProtKB">
        <authorList>
            <consortium name="EnsemblPlants"/>
        </authorList>
    </citation>
    <scope>IDENTIFICATION</scope>
</reference>
<dbReference type="GeneID" id="112295065"/>
<dbReference type="EnsemblPlants" id="Pp3c18_10950V3.3">
    <property type="protein sequence ID" value="Pp3c18_10950V3.3"/>
    <property type="gene ID" value="Pp3c18_10950"/>
</dbReference>
<dbReference type="OMA" id="EAGPCIS"/>
<dbReference type="EnsemblPlants" id="Pp3c18_10950V3.1">
    <property type="protein sequence ID" value="Pp3c18_10950V3.1"/>
    <property type="gene ID" value="Pp3c18_10950"/>
</dbReference>
<dbReference type="AlphaFoldDB" id="A0A2K1J0N0"/>
<dbReference type="OrthoDB" id="535599at2759"/>
<feature type="compositionally biased region" description="Low complexity" evidence="1">
    <location>
        <begin position="156"/>
        <end position="166"/>
    </location>
</feature>
<dbReference type="PANTHER" id="PTHR35114">
    <property type="entry name" value="CYTOCHROME OXIDASE COMPLEX ASSEMBLY PROTEIN"/>
    <property type="match status" value="1"/>
</dbReference>
<dbReference type="EMBL" id="ABEU02000018">
    <property type="protein sequence ID" value="PNR35081.1"/>
    <property type="molecule type" value="Genomic_DNA"/>
</dbReference>
<organism evidence="2">
    <name type="scientific">Physcomitrium patens</name>
    <name type="common">Spreading-leaved earth moss</name>
    <name type="synonym">Physcomitrella patens</name>
    <dbReference type="NCBI Taxonomy" id="3218"/>
    <lineage>
        <taxon>Eukaryota</taxon>
        <taxon>Viridiplantae</taxon>
        <taxon>Streptophyta</taxon>
        <taxon>Embryophyta</taxon>
        <taxon>Bryophyta</taxon>
        <taxon>Bryophytina</taxon>
        <taxon>Bryopsida</taxon>
        <taxon>Funariidae</taxon>
        <taxon>Funariales</taxon>
        <taxon>Funariaceae</taxon>
        <taxon>Physcomitrium</taxon>
    </lineage>
</organism>
<dbReference type="Gramene" id="Pp3c18_10950V3.1">
    <property type="protein sequence ID" value="Pp3c18_10950V3.1"/>
    <property type="gene ID" value="Pp3c18_10950"/>
</dbReference>
<feature type="region of interest" description="Disordered" evidence="1">
    <location>
        <begin position="144"/>
        <end position="166"/>
    </location>
</feature>
<proteinExistence type="predicted"/>
<protein>
    <submittedName>
        <fullName evidence="2 3">Uncharacterized protein</fullName>
    </submittedName>
</protein>
<evidence type="ECO:0000313" key="4">
    <source>
        <dbReference type="Proteomes" id="UP000006727"/>
    </source>
</evidence>
<dbReference type="Gramene" id="Pp3c18_10950V3.3">
    <property type="protein sequence ID" value="Pp3c18_10950V3.3"/>
    <property type="gene ID" value="Pp3c18_10950"/>
</dbReference>
<dbReference type="PANTHER" id="PTHR35114:SF1">
    <property type="entry name" value="CYTOCHROME OXIDASE COMPLEX ASSEMBLY PROTEIN"/>
    <property type="match status" value="1"/>
</dbReference>